<dbReference type="PANTHER" id="PTHR31286">
    <property type="entry name" value="GLYCINE-RICH CELL WALL STRUCTURAL PROTEIN 1.8-LIKE"/>
    <property type="match status" value="1"/>
</dbReference>
<evidence type="ECO:0000313" key="5">
    <source>
        <dbReference type="Proteomes" id="UP001497516"/>
    </source>
</evidence>
<keyword evidence="5" id="KW-1185">Reference proteome</keyword>
<accession>A0AAV2FC39</accession>
<dbReference type="AlphaFoldDB" id="A0AAV2FC39"/>
<protein>
    <recommendedName>
        <fullName evidence="3">CCHC-type domain-containing protein</fullName>
    </recommendedName>
</protein>
<feature type="compositionally biased region" description="Basic and acidic residues" evidence="2">
    <location>
        <begin position="950"/>
        <end position="962"/>
    </location>
</feature>
<evidence type="ECO:0000256" key="2">
    <source>
        <dbReference type="SAM" id="MobiDB-lite"/>
    </source>
</evidence>
<dbReference type="EMBL" id="OZ034819">
    <property type="protein sequence ID" value="CAL1395835.1"/>
    <property type="molecule type" value="Genomic_DNA"/>
</dbReference>
<dbReference type="Pfam" id="PF14111">
    <property type="entry name" value="DUF4283"/>
    <property type="match status" value="1"/>
</dbReference>
<dbReference type="InterPro" id="IPR040256">
    <property type="entry name" value="At4g02000-like"/>
</dbReference>
<dbReference type="PROSITE" id="PS50158">
    <property type="entry name" value="ZF_CCHC"/>
    <property type="match status" value="1"/>
</dbReference>
<evidence type="ECO:0000313" key="4">
    <source>
        <dbReference type="EMBL" id="CAL1395835.1"/>
    </source>
</evidence>
<dbReference type="Proteomes" id="UP001497516">
    <property type="component" value="Chromosome 6"/>
</dbReference>
<dbReference type="PANTHER" id="PTHR31286:SF180">
    <property type="entry name" value="OS10G0362600 PROTEIN"/>
    <property type="match status" value="1"/>
</dbReference>
<dbReference type="InterPro" id="IPR001878">
    <property type="entry name" value="Znf_CCHC"/>
</dbReference>
<dbReference type="InterPro" id="IPR025558">
    <property type="entry name" value="DUF4283"/>
</dbReference>
<keyword evidence="1" id="KW-0479">Metal-binding</keyword>
<name>A0AAV2FC39_9ROSI</name>
<reference evidence="4 5" key="1">
    <citation type="submission" date="2024-04" db="EMBL/GenBank/DDBJ databases">
        <authorList>
            <person name="Fracassetti M."/>
        </authorList>
    </citation>
    <scope>NUCLEOTIDE SEQUENCE [LARGE SCALE GENOMIC DNA]</scope>
</reference>
<sequence>MRVSLPSLFLLAAAVGRWILRFAVSILEASMRNQGCSSSEGSPEMYGDESIKCRLWGPNPVSAVSLLKGDLEAIGRRRAKRNRLKKRSSQLAFGEAKAGEERPVKRGRLKPQSFWRFSLPLSSELDEDEGDFPLFAGCRAQPSRVPKKTLSSSNRLDNPLGDGIFPMVPLTVLELRIKPCVAMDSSRPRKLEDWVQWGSLKTLLGQDIGGIKRVWESDDYNVLRPTPTVTGDDKNVHPARGESRRQCDQTRFAARGSEFGLGGLLGRLGGFPGIRIRIGGRVPSVQQRKPNPFPTLTANSYLGFSLFVAKKVSILYKTDAALAPNPRICDRRREASSADSREFSRADSDFGDPSLPANQAGTGVFPPSSSCFSLIPKCSVGATVSFPWTAVNLQPLLVKQNGFPLGLESFDRPDGSLTASSSSSSLAPWVCFPRPAEAEISPSGFPTALAVRIDLGAVYVEAFGLKVARPIPWLNLFNNVAFTSVEFIESNTPGSNLCQVPTMARIVEDQIVEFSLDEVQSVKFRTSRTLLGRVFSENKFTPSELREGLIEAWRVQGNLRVSATKYGLFEIVLPSEETSVWILKRSPWIVKDRILHLRSWTAAITRPVFDDLATAPFRVQIWNVKEDCCTKQFGRKIAAGTIGQVLEADVFASRETEECFVKVHALINFTKPLRSQLMAVSQELGKFWVNFKYEFLPTFCYLCGRVGHSKPDCVFDPPSGQERFGPHMSTRKLGRKIYMDEEELPKPHHTSKSVWVNRNVQVQKEGYARNARPREIRPVSIDRSIDQTARQQEDHGCMEPQPRVQEAKPKLVGNRASPKKVVVKAPSRVKIGGGVRLHQKKVAPRENGPLPKKSSKGRQQMGRQARKVGNRQQTEDQVEQVFEETRKRRLILQEESEEEEEADVKGAQSDQRVRPRLKKGGVEVRRAKSKKDGGASQYGDTQELEDEEVEVSRDDEGRRLVMESEDDQSNDEQLPFEIKRRSPGGASKETRRILSGRVHQVVEAFEAGLVFAQEEEIPITGTRSTLNEYGSNLMDPAVDTRKRAIDDLEG</sequence>
<feature type="region of interest" description="Disordered" evidence="2">
    <location>
        <begin position="892"/>
        <end position="990"/>
    </location>
</feature>
<feature type="domain" description="CCHC-type" evidence="3">
    <location>
        <begin position="700"/>
        <end position="713"/>
    </location>
</feature>
<organism evidence="4 5">
    <name type="scientific">Linum trigynum</name>
    <dbReference type="NCBI Taxonomy" id="586398"/>
    <lineage>
        <taxon>Eukaryota</taxon>
        <taxon>Viridiplantae</taxon>
        <taxon>Streptophyta</taxon>
        <taxon>Embryophyta</taxon>
        <taxon>Tracheophyta</taxon>
        <taxon>Spermatophyta</taxon>
        <taxon>Magnoliopsida</taxon>
        <taxon>eudicotyledons</taxon>
        <taxon>Gunneridae</taxon>
        <taxon>Pentapetalae</taxon>
        <taxon>rosids</taxon>
        <taxon>fabids</taxon>
        <taxon>Malpighiales</taxon>
        <taxon>Linaceae</taxon>
        <taxon>Linum</taxon>
    </lineage>
</organism>
<keyword evidence="1" id="KW-0862">Zinc</keyword>
<dbReference type="Pfam" id="PF14392">
    <property type="entry name" value="zf-CCHC_4"/>
    <property type="match status" value="1"/>
</dbReference>
<evidence type="ECO:0000259" key="3">
    <source>
        <dbReference type="PROSITE" id="PS50158"/>
    </source>
</evidence>
<keyword evidence="1" id="KW-0863">Zinc-finger</keyword>
<feature type="compositionally biased region" description="Basic and acidic residues" evidence="2">
    <location>
        <begin position="920"/>
        <end position="933"/>
    </location>
</feature>
<evidence type="ECO:0000256" key="1">
    <source>
        <dbReference type="PROSITE-ProRule" id="PRU00047"/>
    </source>
</evidence>
<feature type="compositionally biased region" description="Basic and acidic residues" evidence="2">
    <location>
        <begin position="332"/>
        <end position="348"/>
    </location>
</feature>
<proteinExistence type="predicted"/>
<feature type="region of interest" description="Disordered" evidence="2">
    <location>
        <begin position="788"/>
        <end position="880"/>
    </location>
</feature>
<dbReference type="GO" id="GO:0008270">
    <property type="term" value="F:zinc ion binding"/>
    <property type="evidence" value="ECO:0007669"/>
    <property type="project" value="UniProtKB-KW"/>
</dbReference>
<gene>
    <name evidence="4" type="ORF">LTRI10_LOCUS36238</name>
</gene>
<dbReference type="GO" id="GO:0003676">
    <property type="term" value="F:nucleic acid binding"/>
    <property type="evidence" value="ECO:0007669"/>
    <property type="project" value="InterPro"/>
</dbReference>
<dbReference type="InterPro" id="IPR025836">
    <property type="entry name" value="Zn_knuckle_CX2CX4HX4C"/>
</dbReference>
<feature type="region of interest" description="Disordered" evidence="2">
    <location>
        <begin position="332"/>
        <end position="359"/>
    </location>
</feature>